<organism evidence="2 3">
    <name type="scientific">Candidatus Jorgensenbacteria bacterium GW2011_GWF2_41_8</name>
    <dbReference type="NCBI Taxonomy" id="1618667"/>
    <lineage>
        <taxon>Bacteria</taxon>
        <taxon>Candidatus Joergenseniibacteriota</taxon>
    </lineage>
</organism>
<gene>
    <name evidence="2" type="ORF">UU83_C0010G0008</name>
</gene>
<name>A0A0G1AIG0_9BACT</name>
<comment type="caution">
    <text evidence="2">The sequence shown here is derived from an EMBL/GenBank/DDBJ whole genome shotgun (WGS) entry which is preliminary data.</text>
</comment>
<protein>
    <submittedName>
        <fullName evidence="2">Uncharacterized protein</fullName>
    </submittedName>
</protein>
<dbReference type="PROSITE" id="PS00409">
    <property type="entry name" value="PROKAR_NTER_METHYL"/>
    <property type="match status" value="1"/>
</dbReference>
<accession>A0A0G1AIG0</accession>
<evidence type="ECO:0000313" key="2">
    <source>
        <dbReference type="EMBL" id="KKS25073.1"/>
    </source>
</evidence>
<reference evidence="2 3" key="1">
    <citation type="journal article" date="2015" name="Nature">
        <title>rRNA introns, odd ribosomes, and small enigmatic genomes across a large radiation of phyla.</title>
        <authorList>
            <person name="Brown C.T."/>
            <person name="Hug L.A."/>
            <person name="Thomas B.C."/>
            <person name="Sharon I."/>
            <person name="Castelle C.J."/>
            <person name="Singh A."/>
            <person name="Wilkins M.J."/>
            <person name="Williams K.H."/>
            <person name="Banfield J.F."/>
        </authorList>
    </citation>
    <scope>NUCLEOTIDE SEQUENCE [LARGE SCALE GENOMIC DNA]</scope>
</reference>
<evidence type="ECO:0000256" key="1">
    <source>
        <dbReference type="SAM" id="Phobius"/>
    </source>
</evidence>
<sequence length="183" mass="19882">MAKNNKQLSWAGFTLIEILVVAGIAGFIATTVIINFSRTRLDLNETAYILVSDMRNAQAQAASSVKYGGVLRCGYGIRYIDSVSYAVYAGPSTASTDCTAQNRNFGAEDIVSSTKNFLDTRVEFKSSFNDIFFEPPDPKTYLNNNAALGLSQIITIGKINGSCPSNCKTITIYTSGKIDDKTR</sequence>
<feature type="transmembrane region" description="Helical" evidence="1">
    <location>
        <begin position="12"/>
        <end position="34"/>
    </location>
</feature>
<dbReference type="EMBL" id="LCCD01000010">
    <property type="protein sequence ID" value="KKS25073.1"/>
    <property type="molecule type" value="Genomic_DNA"/>
</dbReference>
<proteinExistence type="predicted"/>
<dbReference type="InterPro" id="IPR012902">
    <property type="entry name" value="N_methyl_site"/>
</dbReference>
<keyword evidence="1" id="KW-0472">Membrane</keyword>
<keyword evidence="1" id="KW-1133">Transmembrane helix</keyword>
<dbReference type="Proteomes" id="UP000033856">
    <property type="component" value="Unassembled WGS sequence"/>
</dbReference>
<keyword evidence="1" id="KW-0812">Transmembrane</keyword>
<evidence type="ECO:0000313" key="3">
    <source>
        <dbReference type="Proteomes" id="UP000033856"/>
    </source>
</evidence>
<dbReference type="AlphaFoldDB" id="A0A0G1AIG0"/>